<dbReference type="AlphaFoldDB" id="A0A8J2HC95"/>
<gene>
    <name evidence="1" type="ORF">HICCMSTLAB_LOCUS6538</name>
</gene>
<organism evidence="1 2">
    <name type="scientific">Cotesia congregata</name>
    <name type="common">Parasitoid wasp</name>
    <name type="synonym">Apanteles congregatus</name>
    <dbReference type="NCBI Taxonomy" id="51543"/>
    <lineage>
        <taxon>Eukaryota</taxon>
        <taxon>Metazoa</taxon>
        <taxon>Ecdysozoa</taxon>
        <taxon>Arthropoda</taxon>
        <taxon>Hexapoda</taxon>
        <taxon>Insecta</taxon>
        <taxon>Pterygota</taxon>
        <taxon>Neoptera</taxon>
        <taxon>Endopterygota</taxon>
        <taxon>Hymenoptera</taxon>
        <taxon>Apocrita</taxon>
        <taxon>Ichneumonoidea</taxon>
        <taxon>Braconidae</taxon>
        <taxon>Microgastrinae</taxon>
        <taxon>Cotesia</taxon>
    </lineage>
</organism>
<name>A0A8J2HC95_COTCN</name>
<protein>
    <submittedName>
        <fullName evidence="1">Uncharacterized protein</fullName>
    </submittedName>
</protein>
<sequence>MDKHKQAWTAGSLCPGWAAVPYSPLCFFRFYVILPLRTADNYNGHEILFNNLRFIYSLKRDEHITPYRRELV</sequence>
<dbReference type="Proteomes" id="UP000786811">
    <property type="component" value="Unassembled WGS sequence"/>
</dbReference>
<reference evidence="1" key="1">
    <citation type="submission" date="2021-04" db="EMBL/GenBank/DDBJ databases">
        <authorList>
            <person name="Chebbi M.A.C M."/>
        </authorList>
    </citation>
    <scope>NUCLEOTIDE SEQUENCE</scope>
</reference>
<dbReference type="EMBL" id="CAJNRD030001120">
    <property type="protein sequence ID" value="CAG5093037.1"/>
    <property type="molecule type" value="Genomic_DNA"/>
</dbReference>
<comment type="caution">
    <text evidence="1">The sequence shown here is derived from an EMBL/GenBank/DDBJ whole genome shotgun (WGS) entry which is preliminary data.</text>
</comment>
<evidence type="ECO:0000313" key="1">
    <source>
        <dbReference type="EMBL" id="CAG5093037.1"/>
    </source>
</evidence>
<keyword evidence="2" id="KW-1185">Reference proteome</keyword>
<accession>A0A8J2HC95</accession>
<proteinExistence type="predicted"/>
<dbReference type="OrthoDB" id="5953030at2759"/>
<evidence type="ECO:0000313" key="2">
    <source>
        <dbReference type="Proteomes" id="UP000786811"/>
    </source>
</evidence>